<sequence>MFEDWSESFYDSDDFDADQVQRLEEYGCHPQAFYTSKLLYFPELINSRPQAKSKNALHAVKTTFANQLEHSLMEITLIAFEAYYGPAPIPNVHRLAFKLGKLTISQKQ</sequence>
<reference evidence="1" key="1">
    <citation type="submission" date="2021-06" db="EMBL/GenBank/DDBJ databases">
        <authorList>
            <person name="Kallberg Y."/>
            <person name="Tangrot J."/>
            <person name="Rosling A."/>
        </authorList>
    </citation>
    <scope>NUCLEOTIDE SEQUENCE</scope>
    <source>
        <strain evidence="1">UK204</strain>
    </source>
</reference>
<organism evidence="1 2">
    <name type="scientific">Funneliformis caledonium</name>
    <dbReference type="NCBI Taxonomy" id="1117310"/>
    <lineage>
        <taxon>Eukaryota</taxon>
        <taxon>Fungi</taxon>
        <taxon>Fungi incertae sedis</taxon>
        <taxon>Mucoromycota</taxon>
        <taxon>Glomeromycotina</taxon>
        <taxon>Glomeromycetes</taxon>
        <taxon>Glomerales</taxon>
        <taxon>Glomeraceae</taxon>
        <taxon>Funneliformis</taxon>
    </lineage>
</organism>
<evidence type="ECO:0000313" key="1">
    <source>
        <dbReference type="EMBL" id="CAG8696949.1"/>
    </source>
</evidence>
<comment type="caution">
    <text evidence="1">The sequence shown here is derived from an EMBL/GenBank/DDBJ whole genome shotgun (WGS) entry which is preliminary data.</text>
</comment>
<keyword evidence="2" id="KW-1185">Reference proteome</keyword>
<gene>
    <name evidence="1" type="ORF">FCALED_LOCUS13272</name>
</gene>
<name>A0A9N9HJD9_9GLOM</name>
<protein>
    <submittedName>
        <fullName evidence="1">12205_t:CDS:1</fullName>
    </submittedName>
</protein>
<proteinExistence type="predicted"/>
<accession>A0A9N9HJD9</accession>
<dbReference type="Proteomes" id="UP000789570">
    <property type="component" value="Unassembled WGS sequence"/>
</dbReference>
<dbReference type="AlphaFoldDB" id="A0A9N9HJD9"/>
<evidence type="ECO:0000313" key="2">
    <source>
        <dbReference type="Proteomes" id="UP000789570"/>
    </source>
</evidence>
<dbReference type="EMBL" id="CAJVPQ010007475">
    <property type="protein sequence ID" value="CAG8696949.1"/>
    <property type="molecule type" value="Genomic_DNA"/>
</dbReference>